<accession>C4GF57</accession>
<proteinExistence type="predicted"/>
<evidence type="ECO:0000313" key="1">
    <source>
        <dbReference type="EMBL" id="EEP68861.1"/>
    </source>
</evidence>
<dbReference type="STRING" id="629741.GCWU000324_00770"/>
<dbReference type="HOGENOM" id="CLU_2000837_0_0_4"/>
<dbReference type="EMBL" id="ACJW02000002">
    <property type="protein sequence ID" value="EEP68861.1"/>
    <property type="molecule type" value="Genomic_DNA"/>
</dbReference>
<dbReference type="AlphaFoldDB" id="C4GF57"/>
<dbReference type="Proteomes" id="UP000003009">
    <property type="component" value="Unassembled WGS sequence"/>
</dbReference>
<protein>
    <submittedName>
        <fullName evidence="1">Uncharacterized protein</fullName>
    </submittedName>
</protein>
<evidence type="ECO:0000313" key="2">
    <source>
        <dbReference type="Proteomes" id="UP000003009"/>
    </source>
</evidence>
<keyword evidence="2" id="KW-1185">Reference proteome</keyword>
<sequence>MENHVYSSTASEPMNHTPDVAVGLASMPAPIIVPAIIIAPPSRVGVLVVIGDSLWISGSLKRGFAKGVFYDIAHDFNLTLQNIFRAGHCCVFRLPMRCHQGSLKTQKQNAVLACDTALGLLLGG</sequence>
<name>C4GF57_9NEIS</name>
<gene>
    <name evidence="1" type="ORF">GCWU000324_00770</name>
</gene>
<reference evidence="1" key="1">
    <citation type="submission" date="2009-04" db="EMBL/GenBank/DDBJ databases">
        <authorList>
            <person name="Weinstock G."/>
            <person name="Sodergren E."/>
            <person name="Clifton S."/>
            <person name="Fulton L."/>
            <person name="Fulton B."/>
            <person name="Courtney L."/>
            <person name="Fronick C."/>
            <person name="Harrison M."/>
            <person name="Strong C."/>
            <person name="Farmer C."/>
            <person name="Delahaunty K."/>
            <person name="Markovic C."/>
            <person name="Hall O."/>
            <person name="Minx P."/>
            <person name="Tomlinson C."/>
            <person name="Mitreva M."/>
            <person name="Nelson J."/>
            <person name="Hou S."/>
            <person name="Wollam A."/>
            <person name="Pepin K.H."/>
            <person name="Johnson M."/>
            <person name="Bhonagiri V."/>
            <person name="Nash W.E."/>
            <person name="Warren W."/>
            <person name="Chinwalla A."/>
            <person name="Mardis E.R."/>
            <person name="Wilson R.K."/>
        </authorList>
    </citation>
    <scope>NUCLEOTIDE SEQUENCE [LARGE SCALE GENOMIC DNA]</scope>
    <source>
        <strain evidence="1">ATCC 51147</strain>
    </source>
</reference>
<comment type="caution">
    <text evidence="1">The sequence shown here is derived from an EMBL/GenBank/DDBJ whole genome shotgun (WGS) entry which is preliminary data.</text>
</comment>
<organism evidence="1 2">
    <name type="scientific">Kingella oralis ATCC 51147</name>
    <dbReference type="NCBI Taxonomy" id="629741"/>
    <lineage>
        <taxon>Bacteria</taxon>
        <taxon>Pseudomonadati</taxon>
        <taxon>Pseudomonadota</taxon>
        <taxon>Betaproteobacteria</taxon>
        <taxon>Neisseriales</taxon>
        <taxon>Neisseriaceae</taxon>
        <taxon>Kingella</taxon>
    </lineage>
</organism>